<sequence>MIEKVQDSTTIRRYAPPNQRNRLPSRRKSGERFDRPNILHGNEGDKSQVFASRALPVTDHGEIGSSTIGNETPRPGLITIDGCCSSEAAQLLSDRMLGCCNALLH</sequence>
<evidence type="ECO:0000313" key="3">
    <source>
        <dbReference type="Proteomes" id="UP001420932"/>
    </source>
</evidence>
<dbReference type="EMBL" id="JBBNAF010000003">
    <property type="protein sequence ID" value="KAK9159377.1"/>
    <property type="molecule type" value="Genomic_DNA"/>
</dbReference>
<name>A0AAP0KX11_9MAGN</name>
<dbReference type="PANTHER" id="PTHR36032">
    <property type="entry name" value="PHOSPHOPANTOTHENATE--CYSTEINE LIGASE 2"/>
    <property type="match status" value="1"/>
</dbReference>
<dbReference type="AlphaFoldDB" id="A0AAP0KX11"/>
<reference evidence="2 3" key="1">
    <citation type="submission" date="2024-01" db="EMBL/GenBank/DDBJ databases">
        <title>Genome assemblies of Stephania.</title>
        <authorList>
            <person name="Yang L."/>
        </authorList>
    </citation>
    <scope>NUCLEOTIDE SEQUENCE [LARGE SCALE GENOMIC DNA]</scope>
    <source>
        <strain evidence="2">YNDBR</strain>
        <tissue evidence="2">Leaf</tissue>
    </source>
</reference>
<organism evidence="2 3">
    <name type="scientific">Stephania yunnanensis</name>
    <dbReference type="NCBI Taxonomy" id="152371"/>
    <lineage>
        <taxon>Eukaryota</taxon>
        <taxon>Viridiplantae</taxon>
        <taxon>Streptophyta</taxon>
        <taxon>Embryophyta</taxon>
        <taxon>Tracheophyta</taxon>
        <taxon>Spermatophyta</taxon>
        <taxon>Magnoliopsida</taxon>
        <taxon>Ranunculales</taxon>
        <taxon>Menispermaceae</taxon>
        <taxon>Menispermoideae</taxon>
        <taxon>Cissampelideae</taxon>
        <taxon>Stephania</taxon>
    </lineage>
</organism>
<keyword evidence="3" id="KW-1185">Reference proteome</keyword>
<feature type="region of interest" description="Disordered" evidence="1">
    <location>
        <begin position="1"/>
        <end position="45"/>
    </location>
</feature>
<protein>
    <submittedName>
        <fullName evidence="2">Uncharacterized protein</fullName>
    </submittedName>
</protein>
<proteinExistence type="predicted"/>
<evidence type="ECO:0000256" key="1">
    <source>
        <dbReference type="SAM" id="MobiDB-lite"/>
    </source>
</evidence>
<evidence type="ECO:0000313" key="2">
    <source>
        <dbReference type="EMBL" id="KAK9159377.1"/>
    </source>
</evidence>
<dbReference type="PANTHER" id="PTHR36032:SF1">
    <property type="entry name" value="PHOSPHOPANTOTHENATE--CYSTEINE LIGASE 2"/>
    <property type="match status" value="1"/>
</dbReference>
<dbReference type="Proteomes" id="UP001420932">
    <property type="component" value="Unassembled WGS sequence"/>
</dbReference>
<accession>A0AAP0KX11</accession>
<comment type="caution">
    <text evidence="2">The sequence shown here is derived from an EMBL/GenBank/DDBJ whole genome shotgun (WGS) entry which is preliminary data.</text>
</comment>
<gene>
    <name evidence="2" type="ORF">Syun_005718</name>
</gene>
<feature type="compositionally biased region" description="Basic and acidic residues" evidence="1">
    <location>
        <begin position="28"/>
        <end position="45"/>
    </location>
</feature>